<dbReference type="NCBIfam" id="TIGR02532">
    <property type="entry name" value="IV_pilin_GFxxxE"/>
    <property type="match status" value="1"/>
</dbReference>
<proteinExistence type="predicted"/>
<evidence type="ECO:0000313" key="3">
    <source>
        <dbReference type="Proteomes" id="UP001575105"/>
    </source>
</evidence>
<dbReference type="RefSeq" id="WP_425346434.1">
    <property type="nucleotide sequence ID" value="NZ_JBGUBD010000009.1"/>
</dbReference>
<keyword evidence="3" id="KW-1185">Reference proteome</keyword>
<dbReference type="InterPro" id="IPR012902">
    <property type="entry name" value="N_methyl_site"/>
</dbReference>
<protein>
    <submittedName>
        <fullName evidence="2">Tfp pilus assembly protein FimT/FimU</fullName>
    </submittedName>
</protein>
<dbReference type="EMBL" id="JBGUBD010000009">
    <property type="protein sequence ID" value="MFA9479515.1"/>
    <property type="molecule type" value="Genomic_DNA"/>
</dbReference>
<evidence type="ECO:0000313" key="2">
    <source>
        <dbReference type="EMBL" id="MFA9479515.1"/>
    </source>
</evidence>
<evidence type="ECO:0000256" key="1">
    <source>
        <dbReference type="SAM" id="MobiDB-lite"/>
    </source>
</evidence>
<gene>
    <name evidence="2" type="ORF">ACERK3_14595</name>
</gene>
<accession>A0ABV4U8S1</accession>
<feature type="region of interest" description="Disordered" evidence="1">
    <location>
        <begin position="64"/>
        <end position="87"/>
    </location>
</feature>
<sequence length="486" mass="55591">MHMHTQPTRRSAGFTMMELIISIVLASLLAFLVNSLFFETSRAVQVGVRTGDMLVESESIGEQIRRDAERMAGPNKDDEDPTEYETHPPGVLVIVNRLFRYDEGYEGVRVNFEGTERLESIRSDQISFITRLNQDDDPFAPLTPQSDVQFHNENTAPHARVWYGHVLRTPSSGAPYANNDDAWLPNTDIANNWILGRQQLLLADGPDGTIAEHFTYDANVLEAATPTTEYPYSSPQPMLYHGLTDVADFPLFGTDSLIAYLEADPNDYGPRAAAMTFIRDANERLHVNPQPTDNDQYLASWQLAQMHAILAMGVSDFIVEFAGDYDSTSEGRIDRDADNRIKWYSYHFNNPDEGRNFPINWDEELNLSAYDYDAAIPRSYDATQIDNGYFQDLDGNDEDQFHFQHINSTNSYSTDNADAVFVFRHDNDDPDECKWPHLIRIRYRLHDHRGMVTSLTEGYNPPPLDRYEEYAISGRWFEHIIRVPRP</sequence>
<comment type="caution">
    <text evidence="2">The sequence shown here is derived from an EMBL/GenBank/DDBJ whole genome shotgun (WGS) entry which is preliminary data.</text>
</comment>
<name>A0ABV4U8S1_9BACT</name>
<dbReference type="Proteomes" id="UP001575105">
    <property type="component" value="Unassembled WGS sequence"/>
</dbReference>
<reference evidence="2 3" key="1">
    <citation type="submission" date="2024-08" db="EMBL/GenBank/DDBJ databases">
        <title>Whole-genome sequencing of halo(alkali)philic microorganisms from hypersaline lakes.</title>
        <authorList>
            <person name="Sorokin D.Y."/>
            <person name="Merkel A.Y."/>
            <person name="Messina E."/>
            <person name="Yakimov M."/>
        </authorList>
    </citation>
    <scope>NUCLEOTIDE SEQUENCE [LARGE SCALE GENOMIC DNA]</scope>
    <source>
        <strain evidence="2 3">AB-hyl4</strain>
    </source>
</reference>
<organism evidence="2 3">
    <name type="scientific">Natronomicrosphaera hydrolytica</name>
    <dbReference type="NCBI Taxonomy" id="3242702"/>
    <lineage>
        <taxon>Bacteria</taxon>
        <taxon>Pseudomonadati</taxon>
        <taxon>Planctomycetota</taxon>
        <taxon>Phycisphaerae</taxon>
        <taxon>Phycisphaerales</taxon>
        <taxon>Phycisphaeraceae</taxon>
        <taxon>Natronomicrosphaera</taxon>
    </lineage>
</organism>